<dbReference type="EC" id="1.2.7.4" evidence="5"/>
<evidence type="ECO:0000313" key="5">
    <source>
        <dbReference type="EMBL" id="NYE84855.1"/>
    </source>
</evidence>
<dbReference type="GO" id="GO:0043885">
    <property type="term" value="F:anaerobic carbon-monoxide dehydrogenase activity"/>
    <property type="evidence" value="ECO:0007669"/>
    <property type="project" value="UniProtKB-EC"/>
</dbReference>
<dbReference type="InterPro" id="IPR016208">
    <property type="entry name" value="Ald_Oxase/xanthine_DH-like"/>
</dbReference>
<dbReference type="InterPro" id="IPR036856">
    <property type="entry name" value="Ald_Oxase/Xan_DH_a/b_sf"/>
</dbReference>
<keyword evidence="2 5" id="KW-0560">Oxidoreductase</keyword>
<evidence type="ECO:0000256" key="3">
    <source>
        <dbReference type="ARBA" id="ARBA00053029"/>
    </source>
</evidence>
<dbReference type="Pfam" id="PF20256">
    <property type="entry name" value="MoCoBD_2"/>
    <property type="match status" value="1"/>
</dbReference>
<sequence>MDTRVKHGAGVSVGRMEDQALLRGTARFVDDVPVTAPLHACFVRSPHAHARILSIDTSMAADLPGVVGIYSAADLRGDVTTLRMPLGFPSPTMPKNTTPFVLAPDEVSFVGEALAVVVAESRYLAEDAAQMVMVDYDILPAVSDCRAAVEPGSPTVRTEIESNVLQQYQLAYGDCDSVFTAGHTIVADDFWVHRGCAHSMEGRGVLAVPDLSSDTLMVWSSTQLAHELHAAIAQMLGQPEDKLRVITPDVGGGFGAKFMIYPEEVAIPAVARKLRRPVKWVEDRREHFTSAIQERDQYWHAEMAVDAAGKIVGLRGSMIHDHGAYTPQGTNVAYNAASSLTGPYVVPNFLLDVQVAHTNKVPVATIRGAGYPQANFVMERLLDQAALVLGLDRADLRQRNLIPPEKIPYTKPLKSRAGLPLVVDSGNFPALQAALLERIDYAGFQARQDAARARGVYLGIGIANSVKPTGRGPFETAKVRVLPSGKITVYTGALAMGQGLKTTLAQICAGHFGVSIDAIDVIAGDTSFVGYGMGGFASRQTIMAGSAVHQASIDVVAKARAVAASMLKQPESEMSVQDGYVTGAEGKSLSLAQIALAMKGAPGYSLPYASDPGLEATSHFHCDDQTYAGASHGCEVEVDPMTGAITLTRYVAVQDSGNLINPQVAEGQVHGGVVHGIGNALFEFMAYDESAQPVSTTFAEYLLPTAPELPHIDVLFCNFPSPLNPLGVKGIGETATIPVASAIIGAVEHALSDIGVRIAESPLGPVRLLELIDATGHDAHLR</sequence>
<dbReference type="SUPFAM" id="SSF54665">
    <property type="entry name" value="CO dehydrogenase molybdoprotein N-domain-like"/>
    <property type="match status" value="1"/>
</dbReference>
<dbReference type="Gene3D" id="3.30.365.10">
    <property type="entry name" value="Aldehyde oxidase/xanthine dehydrogenase, molybdopterin binding domain"/>
    <property type="match status" value="4"/>
</dbReference>
<dbReference type="SMART" id="SM01008">
    <property type="entry name" value="Ald_Xan_dh_C"/>
    <property type="match status" value="1"/>
</dbReference>
<dbReference type="SUPFAM" id="SSF56003">
    <property type="entry name" value="Molybdenum cofactor-binding domain"/>
    <property type="match status" value="1"/>
</dbReference>
<dbReference type="Pfam" id="PF01315">
    <property type="entry name" value="Ald_Xan_dh_C"/>
    <property type="match status" value="1"/>
</dbReference>
<dbReference type="RefSeq" id="WP_179588887.1">
    <property type="nucleotide sequence ID" value="NZ_JACBYR010000002.1"/>
</dbReference>
<accession>A0A7Y9LPS2</accession>
<evidence type="ECO:0000256" key="2">
    <source>
        <dbReference type="ARBA" id="ARBA00023002"/>
    </source>
</evidence>
<keyword evidence="1" id="KW-0500">Molybdenum</keyword>
<dbReference type="Proteomes" id="UP000542125">
    <property type="component" value="Unassembled WGS sequence"/>
</dbReference>
<evidence type="ECO:0000313" key="6">
    <source>
        <dbReference type="Proteomes" id="UP000542125"/>
    </source>
</evidence>
<evidence type="ECO:0000259" key="4">
    <source>
        <dbReference type="SMART" id="SM01008"/>
    </source>
</evidence>
<evidence type="ECO:0000256" key="1">
    <source>
        <dbReference type="ARBA" id="ARBA00022505"/>
    </source>
</evidence>
<dbReference type="PANTHER" id="PTHR11908:SF132">
    <property type="entry name" value="ALDEHYDE OXIDASE 1-RELATED"/>
    <property type="match status" value="1"/>
</dbReference>
<dbReference type="EMBL" id="JACBYR010000002">
    <property type="protein sequence ID" value="NYE84855.1"/>
    <property type="molecule type" value="Genomic_DNA"/>
</dbReference>
<comment type="caution">
    <text evidence="5">The sequence shown here is derived from an EMBL/GenBank/DDBJ whole genome shotgun (WGS) entry which is preliminary data.</text>
</comment>
<dbReference type="Gene3D" id="3.90.1170.50">
    <property type="entry name" value="Aldehyde oxidase/xanthine dehydrogenase, a/b hammerhead"/>
    <property type="match status" value="1"/>
</dbReference>
<dbReference type="Pfam" id="PF02738">
    <property type="entry name" value="MoCoBD_1"/>
    <property type="match status" value="1"/>
</dbReference>
<keyword evidence="6" id="KW-1185">Reference proteome</keyword>
<dbReference type="InterPro" id="IPR046867">
    <property type="entry name" value="AldOxase/xan_DH_MoCoBD2"/>
</dbReference>
<organism evidence="5 6">
    <name type="scientific">Pigmentiphaga litoralis</name>
    <dbReference type="NCBI Taxonomy" id="516702"/>
    <lineage>
        <taxon>Bacteria</taxon>
        <taxon>Pseudomonadati</taxon>
        <taxon>Pseudomonadota</taxon>
        <taxon>Betaproteobacteria</taxon>
        <taxon>Burkholderiales</taxon>
        <taxon>Alcaligenaceae</taxon>
        <taxon>Pigmentiphaga</taxon>
    </lineage>
</organism>
<dbReference type="InterPro" id="IPR000674">
    <property type="entry name" value="Ald_Oxase/Xan_DH_a/b"/>
</dbReference>
<dbReference type="GO" id="GO:0005506">
    <property type="term" value="F:iron ion binding"/>
    <property type="evidence" value="ECO:0007669"/>
    <property type="project" value="InterPro"/>
</dbReference>
<comment type="cofactor">
    <cofactor evidence="3">
        <name>Mo-molybdopterin cytosine dinucleotide</name>
        <dbReference type="ChEBI" id="CHEBI:71308"/>
    </cofactor>
</comment>
<protein>
    <submittedName>
        <fullName evidence="5">Carbon-monoxide dehydrogenase large subunit</fullName>
        <ecNumber evidence="5">1.2.7.4</ecNumber>
    </submittedName>
</protein>
<dbReference type="PANTHER" id="PTHR11908">
    <property type="entry name" value="XANTHINE DEHYDROGENASE"/>
    <property type="match status" value="1"/>
</dbReference>
<feature type="domain" description="Aldehyde oxidase/xanthine dehydrogenase a/b hammerhead" evidence="4">
    <location>
        <begin position="23"/>
        <end position="140"/>
    </location>
</feature>
<dbReference type="AlphaFoldDB" id="A0A7Y9LPS2"/>
<gene>
    <name evidence="5" type="ORF">FHW18_004162</name>
</gene>
<name>A0A7Y9LPS2_9BURK</name>
<proteinExistence type="predicted"/>
<dbReference type="InterPro" id="IPR008274">
    <property type="entry name" value="AldOxase/xan_DH_MoCoBD1"/>
</dbReference>
<dbReference type="FunFam" id="3.30.365.10:FF:000001">
    <property type="entry name" value="Xanthine dehydrogenase oxidase"/>
    <property type="match status" value="1"/>
</dbReference>
<reference evidence="5 6" key="1">
    <citation type="submission" date="2020-07" db="EMBL/GenBank/DDBJ databases">
        <title>Genomic Encyclopedia of Type Strains, Phase IV (KMG-V): Genome sequencing to study the core and pangenomes of soil and plant-associated prokaryotes.</title>
        <authorList>
            <person name="Whitman W."/>
        </authorList>
    </citation>
    <scope>NUCLEOTIDE SEQUENCE [LARGE SCALE GENOMIC DNA]</scope>
    <source>
        <strain evidence="5 6">SAS40</strain>
    </source>
</reference>
<dbReference type="InterPro" id="IPR037165">
    <property type="entry name" value="AldOxase/xan_DH_Mopterin-bd_sf"/>
</dbReference>